<dbReference type="GO" id="GO:0008270">
    <property type="term" value="F:zinc ion binding"/>
    <property type="evidence" value="ECO:0007669"/>
    <property type="project" value="UniProtKB-UniRule"/>
</dbReference>
<evidence type="ECO:0000256" key="8">
    <source>
        <dbReference type="ARBA" id="ARBA00023146"/>
    </source>
</evidence>
<feature type="domain" description="tRNA synthetases class I catalytic" evidence="11">
    <location>
        <begin position="32"/>
        <end position="328"/>
    </location>
</feature>
<feature type="short sequence motif" description="'KMSKS' region" evidence="10">
    <location>
        <begin position="285"/>
        <end position="289"/>
    </location>
</feature>
<keyword evidence="15" id="KW-1185">Reference proteome</keyword>
<dbReference type="InterPro" id="IPR009080">
    <property type="entry name" value="tRNAsynth_Ia_anticodon-bd"/>
</dbReference>
<comment type="similarity">
    <text evidence="10">Belongs to the class-I aminoacyl-tRNA synthetase family.</text>
</comment>
<evidence type="ECO:0000256" key="2">
    <source>
        <dbReference type="ARBA" id="ARBA00022598"/>
    </source>
</evidence>
<comment type="cofactor">
    <cofactor evidence="10">
        <name>Zn(2+)</name>
        <dbReference type="ChEBI" id="CHEBI:29105"/>
    </cofactor>
    <text evidence="10">Binds 1 zinc ion per subunit.</text>
</comment>
<evidence type="ECO:0000256" key="3">
    <source>
        <dbReference type="ARBA" id="ARBA00022723"/>
    </source>
</evidence>
<dbReference type="EMBL" id="JACATZ010000001">
    <property type="protein sequence ID" value="NWJ45206.1"/>
    <property type="molecule type" value="Genomic_DNA"/>
</dbReference>
<sequence length="416" mass="46744">MLKALANSFKLYNSYSQTKEPFSSVEPGSDLARIYVCGVTPYDTSHIGHALTALTFDILHRYLEYLGYQVKHVQNLTDIDDDIIKRANRDGVNWNDLARQWDEIYRNSLAAINCLPFDNYIPATTKIPEIIEMVKGLIERGAAYEAKDGNIYFRAASFKNYGALSHLNPEELLEKARAAAVDSLVDYPENDAKESVLDFVLWQAARPGEPRWDSPWGEGRPGWHIECSAIGLNQFGAQFEIHGGGADLLFPHHSSEIAQSESYTGQHPFVKYWVHIGMVHLGGDKMSKSLGNLVLVRDVIKNHRPDALRLYLLSIHYREPLHYEESGVVIAEGWLAQLEKALAVESETANEQLHPTEWQQRFFAAMNDDLDTPITIETILDLAQTILAKAHTIGVVKAQAALKEMLSILGLFLVEN</sequence>
<evidence type="ECO:0000313" key="12">
    <source>
        <dbReference type="EMBL" id="NWJ45206.1"/>
    </source>
</evidence>
<keyword evidence="10" id="KW-0963">Cytoplasm</keyword>
<dbReference type="PRINTS" id="PR00983">
    <property type="entry name" value="TRNASYNTHCYS"/>
</dbReference>
<dbReference type="PANTHER" id="PTHR10890:SF3">
    <property type="entry name" value="CYSTEINE--TRNA LIGASE, CYTOPLASMIC"/>
    <property type="match status" value="1"/>
</dbReference>
<dbReference type="InterPro" id="IPR032678">
    <property type="entry name" value="tRNA-synt_1_cat_dom"/>
</dbReference>
<reference evidence="12 14" key="1">
    <citation type="submission" date="2020-06" db="EMBL/GenBank/DDBJ databases">
        <title>Anoxygenic phototrophic Chloroflexota member uses a Type I reaction center.</title>
        <authorList>
            <person name="Tsuji J.M."/>
            <person name="Shaw N.A."/>
            <person name="Nagashima S."/>
            <person name="Venkiteswaran J."/>
            <person name="Schiff S.L."/>
            <person name="Hanada S."/>
            <person name="Tank M."/>
            <person name="Neufeld J.D."/>
        </authorList>
    </citation>
    <scope>NUCLEOTIDE SEQUENCE [LARGE SCALE GENOMIC DNA]</scope>
    <source>
        <strain evidence="12">L227-S17</strain>
    </source>
</reference>
<dbReference type="InterPro" id="IPR024909">
    <property type="entry name" value="Cys-tRNA/MSH_ligase"/>
</dbReference>
<keyword evidence="7 10" id="KW-0648">Protein biosynthesis</keyword>
<dbReference type="AlphaFoldDB" id="A0A8T7M2D8"/>
<dbReference type="EMBL" id="CP128399">
    <property type="protein sequence ID" value="WJW67084.1"/>
    <property type="molecule type" value="Genomic_DNA"/>
</dbReference>
<evidence type="ECO:0000256" key="4">
    <source>
        <dbReference type="ARBA" id="ARBA00022741"/>
    </source>
</evidence>
<evidence type="ECO:0000256" key="9">
    <source>
        <dbReference type="ARBA" id="ARBA00047398"/>
    </source>
</evidence>
<dbReference type="RefSeq" id="WP_341468980.1">
    <property type="nucleotide sequence ID" value="NZ_CP128399.1"/>
</dbReference>
<evidence type="ECO:0000313" key="13">
    <source>
        <dbReference type="EMBL" id="WJW67084.1"/>
    </source>
</evidence>
<accession>A0A8T7M2D8</accession>
<comment type="subcellular location">
    <subcellularLocation>
        <location evidence="10">Cytoplasm</location>
    </subcellularLocation>
</comment>
<keyword evidence="6 10" id="KW-0067">ATP-binding</keyword>
<dbReference type="Proteomes" id="UP000521676">
    <property type="component" value="Unassembled WGS sequence"/>
</dbReference>
<dbReference type="SUPFAM" id="SSF47323">
    <property type="entry name" value="Anticodon-binding domain of a subclass of class I aminoacyl-tRNA synthetases"/>
    <property type="match status" value="1"/>
</dbReference>
<keyword evidence="5 10" id="KW-0862">Zinc</keyword>
<dbReference type="GO" id="GO:0005524">
    <property type="term" value="F:ATP binding"/>
    <property type="evidence" value="ECO:0007669"/>
    <property type="project" value="UniProtKB-UniRule"/>
</dbReference>
<evidence type="ECO:0000313" key="15">
    <source>
        <dbReference type="Proteomes" id="UP001431572"/>
    </source>
</evidence>
<dbReference type="InterPro" id="IPR015803">
    <property type="entry name" value="Cys-tRNA-ligase"/>
</dbReference>
<protein>
    <recommendedName>
        <fullName evidence="10">Cysteine--tRNA ligase</fullName>
        <ecNumber evidence="10">6.1.1.16</ecNumber>
    </recommendedName>
    <alternativeName>
        <fullName evidence="10">Cysteinyl-tRNA synthetase</fullName>
        <shortName evidence="10">CysRS</shortName>
    </alternativeName>
</protein>
<dbReference type="Proteomes" id="UP001431572">
    <property type="component" value="Chromosome 1"/>
</dbReference>
<dbReference type="InterPro" id="IPR014729">
    <property type="entry name" value="Rossmann-like_a/b/a_fold"/>
</dbReference>
<keyword evidence="4 10" id="KW-0547">Nucleotide-binding</keyword>
<dbReference type="Pfam" id="PF01406">
    <property type="entry name" value="tRNA-synt_1e"/>
    <property type="match status" value="1"/>
</dbReference>
<evidence type="ECO:0000256" key="5">
    <source>
        <dbReference type="ARBA" id="ARBA00022833"/>
    </source>
</evidence>
<dbReference type="Gene3D" id="3.40.50.620">
    <property type="entry name" value="HUPs"/>
    <property type="match status" value="1"/>
</dbReference>
<dbReference type="HAMAP" id="MF_00041">
    <property type="entry name" value="Cys_tRNA_synth"/>
    <property type="match status" value="1"/>
</dbReference>
<keyword evidence="8 10" id="KW-0030">Aminoacyl-tRNA synthetase</keyword>
<feature type="binding site" evidence="10">
    <location>
        <position position="288"/>
    </location>
    <ligand>
        <name>ATP</name>
        <dbReference type="ChEBI" id="CHEBI:30616"/>
    </ligand>
</feature>
<evidence type="ECO:0000256" key="7">
    <source>
        <dbReference type="ARBA" id="ARBA00022917"/>
    </source>
</evidence>
<reference evidence="13" key="2">
    <citation type="journal article" date="2024" name="Nature">
        <title>Anoxygenic phototroph of the Chloroflexota uses a type I reaction centre.</title>
        <authorList>
            <person name="Tsuji J.M."/>
            <person name="Shaw N.A."/>
            <person name="Nagashima S."/>
            <person name="Venkiteswaran J.J."/>
            <person name="Schiff S.L."/>
            <person name="Watanabe T."/>
            <person name="Fukui M."/>
            <person name="Hanada S."/>
            <person name="Tank M."/>
            <person name="Neufeld J.D."/>
        </authorList>
    </citation>
    <scope>NUCLEOTIDE SEQUENCE</scope>
    <source>
        <strain evidence="13">L227-S17</strain>
    </source>
</reference>
<dbReference type="PANTHER" id="PTHR10890">
    <property type="entry name" value="CYSTEINYL-TRNA SYNTHETASE"/>
    <property type="match status" value="1"/>
</dbReference>
<evidence type="ECO:0000256" key="6">
    <source>
        <dbReference type="ARBA" id="ARBA00022840"/>
    </source>
</evidence>
<dbReference type="Gene3D" id="1.20.120.640">
    <property type="entry name" value="Anticodon-binding domain of a subclass of class I aminoacyl-tRNA synthetases"/>
    <property type="match status" value="1"/>
</dbReference>
<feature type="short sequence motif" description="'HIGH' region" evidence="10">
    <location>
        <begin position="39"/>
        <end position="49"/>
    </location>
</feature>
<evidence type="ECO:0000256" key="10">
    <source>
        <dbReference type="HAMAP-Rule" id="MF_00041"/>
    </source>
</evidence>
<dbReference type="GO" id="GO:0006423">
    <property type="term" value="P:cysteinyl-tRNA aminoacylation"/>
    <property type="evidence" value="ECO:0007669"/>
    <property type="project" value="UniProtKB-UniRule"/>
</dbReference>
<dbReference type="NCBIfam" id="TIGR00435">
    <property type="entry name" value="cysS"/>
    <property type="match status" value="1"/>
</dbReference>
<gene>
    <name evidence="10 13" type="primary">cysS</name>
    <name evidence="12" type="ORF">HXX08_04925</name>
    <name evidence="13" type="ORF">OZ401_000333</name>
</gene>
<dbReference type="EC" id="6.1.1.16" evidence="10"/>
<dbReference type="GO" id="GO:0004817">
    <property type="term" value="F:cysteine-tRNA ligase activity"/>
    <property type="evidence" value="ECO:0007669"/>
    <property type="project" value="UniProtKB-UniRule"/>
</dbReference>
<evidence type="ECO:0000259" key="11">
    <source>
        <dbReference type="Pfam" id="PF01406"/>
    </source>
</evidence>
<comment type="catalytic activity">
    <reaction evidence="9 10">
        <text>tRNA(Cys) + L-cysteine + ATP = L-cysteinyl-tRNA(Cys) + AMP + diphosphate</text>
        <dbReference type="Rhea" id="RHEA:17773"/>
        <dbReference type="Rhea" id="RHEA-COMP:9661"/>
        <dbReference type="Rhea" id="RHEA-COMP:9679"/>
        <dbReference type="ChEBI" id="CHEBI:30616"/>
        <dbReference type="ChEBI" id="CHEBI:33019"/>
        <dbReference type="ChEBI" id="CHEBI:35235"/>
        <dbReference type="ChEBI" id="CHEBI:78442"/>
        <dbReference type="ChEBI" id="CHEBI:78517"/>
        <dbReference type="ChEBI" id="CHEBI:456215"/>
        <dbReference type="EC" id="6.1.1.16"/>
    </reaction>
</comment>
<comment type="subunit">
    <text evidence="1 10">Monomer.</text>
</comment>
<feature type="binding site" evidence="10">
    <location>
        <position position="37"/>
    </location>
    <ligand>
        <name>Zn(2+)</name>
        <dbReference type="ChEBI" id="CHEBI:29105"/>
    </ligand>
</feature>
<name>A0A8T7M2D8_9CHLR</name>
<evidence type="ECO:0000313" key="14">
    <source>
        <dbReference type="Proteomes" id="UP000521676"/>
    </source>
</evidence>
<feature type="binding site" evidence="10">
    <location>
        <position position="227"/>
    </location>
    <ligand>
        <name>Zn(2+)</name>
        <dbReference type="ChEBI" id="CHEBI:29105"/>
    </ligand>
</feature>
<keyword evidence="2 10" id="KW-0436">Ligase</keyword>
<feature type="binding site" evidence="10">
    <location>
        <position position="252"/>
    </location>
    <ligand>
        <name>Zn(2+)</name>
        <dbReference type="ChEBI" id="CHEBI:29105"/>
    </ligand>
</feature>
<organism evidence="12 14">
    <name type="scientific">Candidatus Chlorohelix allophototropha</name>
    <dbReference type="NCBI Taxonomy" id="3003348"/>
    <lineage>
        <taxon>Bacteria</taxon>
        <taxon>Bacillati</taxon>
        <taxon>Chloroflexota</taxon>
        <taxon>Chloroflexia</taxon>
        <taxon>Candidatus Chloroheliales</taxon>
        <taxon>Candidatus Chloroheliaceae</taxon>
        <taxon>Candidatus Chlorohelix</taxon>
    </lineage>
</organism>
<dbReference type="CDD" id="cd00672">
    <property type="entry name" value="CysRS_core"/>
    <property type="match status" value="1"/>
</dbReference>
<dbReference type="SUPFAM" id="SSF52374">
    <property type="entry name" value="Nucleotidylyl transferase"/>
    <property type="match status" value="1"/>
</dbReference>
<dbReference type="GO" id="GO:0005829">
    <property type="term" value="C:cytosol"/>
    <property type="evidence" value="ECO:0007669"/>
    <property type="project" value="TreeGrafter"/>
</dbReference>
<keyword evidence="3 10" id="KW-0479">Metal-binding</keyword>
<proteinExistence type="inferred from homology"/>
<feature type="binding site" evidence="10">
    <location>
        <position position="256"/>
    </location>
    <ligand>
        <name>Zn(2+)</name>
        <dbReference type="ChEBI" id="CHEBI:29105"/>
    </ligand>
</feature>
<evidence type="ECO:0000256" key="1">
    <source>
        <dbReference type="ARBA" id="ARBA00011245"/>
    </source>
</evidence>